<dbReference type="GO" id="GO:0004190">
    <property type="term" value="F:aspartic-type endopeptidase activity"/>
    <property type="evidence" value="ECO:0007669"/>
    <property type="project" value="InterPro"/>
</dbReference>
<dbReference type="Pfam" id="PF01478">
    <property type="entry name" value="Peptidase_A24"/>
    <property type="match status" value="1"/>
</dbReference>
<evidence type="ECO:0000313" key="5">
    <source>
        <dbReference type="Proteomes" id="UP000292373"/>
    </source>
</evidence>
<evidence type="ECO:0000256" key="1">
    <source>
        <dbReference type="SAM" id="Phobius"/>
    </source>
</evidence>
<feature type="domain" description="Prepilin type IV endopeptidase peptidase" evidence="3">
    <location>
        <begin position="80"/>
        <end position="190"/>
    </location>
</feature>
<organism evidence="4 5">
    <name type="scientific">Propioniciclava sinopodophylli</name>
    <dbReference type="NCBI Taxonomy" id="1837344"/>
    <lineage>
        <taxon>Bacteria</taxon>
        <taxon>Bacillati</taxon>
        <taxon>Actinomycetota</taxon>
        <taxon>Actinomycetes</taxon>
        <taxon>Propionibacteriales</taxon>
        <taxon>Propionibacteriaceae</taxon>
        <taxon>Propioniciclava</taxon>
    </lineage>
</organism>
<feature type="transmembrane region" description="Helical" evidence="1">
    <location>
        <begin position="127"/>
        <end position="145"/>
    </location>
</feature>
<keyword evidence="1" id="KW-0812">Transmembrane</keyword>
<dbReference type="InterPro" id="IPR000045">
    <property type="entry name" value="Prepilin_IV_endopep_pep"/>
</dbReference>
<dbReference type="OrthoDB" id="3734500at2"/>
<feature type="chain" id="PRO_5038820574" description="Prepilin type IV endopeptidase peptidase domain-containing protein" evidence="2">
    <location>
        <begin position="22"/>
        <end position="230"/>
    </location>
</feature>
<feature type="signal peptide" evidence="2">
    <location>
        <begin position="1"/>
        <end position="21"/>
    </location>
</feature>
<sequence length="230" mass="22929">MPWPTPALAVVLAALVATATAALTPAVLRTLPEPADPDGKPPYASLASHTVVAGVGLACLAATLLVTLTVPPAHWPAWLALASVNVLACAVDARTTWLPLPLARAGWAVAAVGAGVVAWASGSWTPLAAAALGALALGLLFHLLWRTTGAFGYGDVRLAATIGAVTALDSVGLVVWALLLGTLAGAVWGIVHRAAGGRGTFPYGPGLLAGPFLALALRAAQGGLSWPVTG</sequence>
<reference evidence="4 5" key="1">
    <citation type="submission" date="2019-01" db="EMBL/GenBank/DDBJ databases">
        <title>Lactibacter flavus gen. nov., sp. nov., a novel bacterium of the family Propionibacteriaceae isolated from raw milk and dairy products.</title>
        <authorList>
            <person name="Huptas C."/>
            <person name="Wenning M."/>
            <person name="Breitenwieser F."/>
            <person name="Doll E."/>
            <person name="Von Neubeck M."/>
            <person name="Busse H.-J."/>
            <person name="Scherer S."/>
        </authorList>
    </citation>
    <scope>NUCLEOTIDE SEQUENCE [LARGE SCALE GENOMIC DNA]</scope>
    <source>
        <strain evidence="4 5">KCTC 33808</strain>
    </source>
</reference>
<keyword evidence="2" id="KW-0732">Signal</keyword>
<keyword evidence="5" id="KW-1185">Reference proteome</keyword>
<dbReference type="RefSeq" id="WP_131167103.1">
    <property type="nucleotide sequence ID" value="NZ_SDMQ01000002.1"/>
</dbReference>
<feature type="transmembrane region" description="Helical" evidence="1">
    <location>
        <begin position="203"/>
        <end position="220"/>
    </location>
</feature>
<accession>A0A4V2JSP3</accession>
<protein>
    <recommendedName>
        <fullName evidence="3">Prepilin type IV endopeptidase peptidase domain-containing protein</fullName>
    </recommendedName>
</protein>
<feature type="transmembrane region" description="Helical" evidence="1">
    <location>
        <begin position="46"/>
        <end position="70"/>
    </location>
</feature>
<gene>
    <name evidence="4" type="ORF">ET989_03125</name>
</gene>
<dbReference type="GO" id="GO:0016020">
    <property type="term" value="C:membrane"/>
    <property type="evidence" value="ECO:0007669"/>
    <property type="project" value="InterPro"/>
</dbReference>
<dbReference type="Gene3D" id="1.20.120.1220">
    <property type="match status" value="1"/>
</dbReference>
<keyword evidence="1" id="KW-1133">Transmembrane helix</keyword>
<evidence type="ECO:0000259" key="3">
    <source>
        <dbReference type="Pfam" id="PF01478"/>
    </source>
</evidence>
<proteinExistence type="predicted"/>
<dbReference type="Proteomes" id="UP000292373">
    <property type="component" value="Unassembled WGS sequence"/>
</dbReference>
<dbReference type="EMBL" id="SDMQ01000002">
    <property type="protein sequence ID" value="TBT87317.1"/>
    <property type="molecule type" value="Genomic_DNA"/>
</dbReference>
<keyword evidence="1" id="KW-0472">Membrane</keyword>
<feature type="transmembrane region" description="Helical" evidence="1">
    <location>
        <begin position="77"/>
        <end position="96"/>
    </location>
</feature>
<evidence type="ECO:0000313" key="4">
    <source>
        <dbReference type="EMBL" id="TBT87317.1"/>
    </source>
</evidence>
<comment type="caution">
    <text evidence="4">The sequence shown here is derived from an EMBL/GenBank/DDBJ whole genome shotgun (WGS) entry which is preliminary data.</text>
</comment>
<evidence type="ECO:0000256" key="2">
    <source>
        <dbReference type="SAM" id="SignalP"/>
    </source>
</evidence>
<dbReference type="AlphaFoldDB" id="A0A4V2JSP3"/>
<name>A0A4V2JSP3_9ACTN</name>